<dbReference type="Pfam" id="PF03466">
    <property type="entry name" value="LysR_substrate"/>
    <property type="match status" value="1"/>
</dbReference>
<dbReference type="SUPFAM" id="SSF53850">
    <property type="entry name" value="Periplasmic binding protein-like II"/>
    <property type="match status" value="1"/>
</dbReference>
<dbReference type="PRINTS" id="PR00039">
    <property type="entry name" value="HTHLYSR"/>
</dbReference>
<dbReference type="Proteomes" id="UP000253769">
    <property type="component" value="Unassembled WGS sequence"/>
</dbReference>
<evidence type="ECO:0000256" key="1">
    <source>
        <dbReference type="ARBA" id="ARBA00009437"/>
    </source>
</evidence>
<keyword evidence="7" id="KW-1185">Reference proteome</keyword>
<dbReference type="Gene3D" id="3.40.190.10">
    <property type="entry name" value="Periplasmic binding protein-like II"/>
    <property type="match status" value="2"/>
</dbReference>
<reference evidence="6 7" key="1">
    <citation type="submission" date="2018-07" db="EMBL/GenBank/DDBJ databases">
        <title>Motiliproteus coralliicola sp. nov., a bacterium isolated from Coral.</title>
        <authorList>
            <person name="Wang G."/>
        </authorList>
    </citation>
    <scope>NUCLEOTIDE SEQUENCE [LARGE SCALE GENOMIC DNA]</scope>
    <source>
        <strain evidence="6 7">C34</strain>
    </source>
</reference>
<dbReference type="GO" id="GO:0003700">
    <property type="term" value="F:DNA-binding transcription factor activity"/>
    <property type="evidence" value="ECO:0007669"/>
    <property type="project" value="InterPro"/>
</dbReference>
<keyword evidence="3" id="KW-0238">DNA-binding</keyword>
<sequence length="302" mass="34076">MKRHIPALRALRAFEATARHLSFQQAAQELNVTHSAISHQIKKLEEELGKPLFDRLGRSIALTDEGQRYFTHIHAALAQIEASTQSIFGEPDQGELTVQVYLGIASRWLVQRLGQFRQQYPRIRIELHSSFSGWDFEPYAADLGVTYCERPETGLSYQKLFKGTLIPVCSPSLFAEGETPTLESLSQKPFLRITESPRNLATWLRAQGLQEEQLEIASEHDNHQLALEAAIAGEGVAIVHSFFACGDLANNNLIIPIDRPVPEIGAWYLVQPKRNLSDSKINLFGNWFRSQLDADPYLQRSL</sequence>
<gene>
    <name evidence="6" type="ORF">DV711_10790</name>
</gene>
<comment type="caution">
    <text evidence="6">The sequence shown here is derived from an EMBL/GenBank/DDBJ whole genome shotgun (WGS) entry which is preliminary data.</text>
</comment>
<dbReference type="GO" id="GO:0043565">
    <property type="term" value="F:sequence-specific DNA binding"/>
    <property type="evidence" value="ECO:0007669"/>
    <property type="project" value="TreeGrafter"/>
</dbReference>
<dbReference type="GO" id="GO:0006351">
    <property type="term" value="P:DNA-templated transcription"/>
    <property type="evidence" value="ECO:0007669"/>
    <property type="project" value="TreeGrafter"/>
</dbReference>
<dbReference type="PANTHER" id="PTHR30537">
    <property type="entry name" value="HTH-TYPE TRANSCRIPTIONAL REGULATOR"/>
    <property type="match status" value="1"/>
</dbReference>
<dbReference type="Gene3D" id="1.10.10.10">
    <property type="entry name" value="Winged helix-like DNA-binding domain superfamily/Winged helix DNA-binding domain"/>
    <property type="match status" value="1"/>
</dbReference>
<feature type="domain" description="HTH lysR-type" evidence="5">
    <location>
        <begin position="6"/>
        <end position="63"/>
    </location>
</feature>
<keyword evidence="4" id="KW-0804">Transcription</keyword>
<protein>
    <submittedName>
        <fullName evidence="6">LysR family transcriptional regulator</fullName>
    </submittedName>
</protein>
<dbReference type="InterPro" id="IPR058163">
    <property type="entry name" value="LysR-type_TF_proteobact-type"/>
</dbReference>
<dbReference type="FunFam" id="1.10.10.10:FF:000038">
    <property type="entry name" value="Glycine cleavage system transcriptional activator"/>
    <property type="match status" value="1"/>
</dbReference>
<dbReference type="Pfam" id="PF00126">
    <property type="entry name" value="HTH_1"/>
    <property type="match status" value="1"/>
</dbReference>
<evidence type="ECO:0000256" key="4">
    <source>
        <dbReference type="ARBA" id="ARBA00023163"/>
    </source>
</evidence>
<evidence type="ECO:0000256" key="3">
    <source>
        <dbReference type="ARBA" id="ARBA00023125"/>
    </source>
</evidence>
<proteinExistence type="inferred from homology"/>
<dbReference type="InterPro" id="IPR036388">
    <property type="entry name" value="WH-like_DNA-bd_sf"/>
</dbReference>
<dbReference type="InterPro" id="IPR000847">
    <property type="entry name" value="LysR_HTH_N"/>
</dbReference>
<dbReference type="AlphaFoldDB" id="A0A369WCM6"/>
<dbReference type="RefSeq" id="WP_114695721.1">
    <property type="nucleotide sequence ID" value="NZ_QQOH01000003.1"/>
</dbReference>
<dbReference type="InterPro" id="IPR005119">
    <property type="entry name" value="LysR_subst-bd"/>
</dbReference>
<evidence type="ECO:0000256" key="2">
    <source>
        <dbReference type="ARBA" id="ARBA00023015"/>
    </source>
</evidence>
<comment type="similarity">
    <text evidence="1">Belongs to the LysR transcriptional regulatory family.</text>
</comment>
<organism evidence="6 7">
    <name type="scientific">Motiliproteus coralliicola</name>
    <dbReference type="NCBI Taxonomy" id="2283196"/>
    <lineage>
        <taxon>Bacteria</taxon>
        <taxon>Pseudomonadati</taxon>
        <taxon>Pseudomonadota</taxon>
        <taxon>Gammaproteobacteria</taxon>
        <taxon>Oceanospirillales</taxon>
        <taxon>Oceanospirillaceae</taxon>
        <taxon>Motiliproteus</taxon>
    </lineage>
</organism>
<evidence type="ECO:0000313" key="7">
    <source>
        <dbReference type="Proteomes" id="UP000253769"/>
    </source>
</evidence>
<dbReference type="PROSITE" id="PS50931">
    <property type="entry name" value="HTH_LYSR"/>
    <property type="match status" value="1"/>
</dbReference>
<dbReference type="SUPFAM" id="SSF46785">
    <property type="entry name" value="Winged helix' DNA-binding domain"/>
    <property type="match status" value="1"/>
</dbReference>
<dbReference type="InterPro" id="IPR036390">
    <property type="entry name" value="WH_DNA-bd_sf"/>
</dbReference>
<keyword evidence="2" id="KW-0805">Transcription regulation</keyword>
<name>A0A369WCM6_9GAMM</name>
<evidence type="ECO:0000259" key="5">
    <source>
        <dbReference type="PROSITE" id="PS50931"/>
    </source>
</evidence>
<evidence type="ECO:0000313" key="6">
    <source>
        <dbReference type="EMBL" id="RDE19377.1"/>
    </source>
</evidence>
<dbReference type="PANTHER" id="PTHR30537:SF26">
    <property type="entry name" value="GLYCINE CLEAVAGE SYSTEM TRANSCRIPTIONAL ACTIVATOR"/>
    <property type="match status" value="1"/>
</dbReference>
<dbReference type="OrthoDB" id="5526340at2"/>
<dbReference type="EMBL" id="QQOH01000003">
    <property type="protein sequence ID" value="RDE19377.1"/>
    <property type="molecule type" value="Genomic_DNA"/>
</dbReference>
<accession>A0A369WCM6</accession>